<keyword evidence="2" id="KW-0812">Transmembrane</keyword>
<sequence>MKGMGGCFLVFLGLFGLFFSIILAFTFYLLPLAFLFFIGSLLLISFALGPVRDEKKKSVREEKTDHQNNTDEEAP</sequence>
<proteinExistence type="predicted"/>
<comment type="caution">
    <text evidence="3">The sequence shown here is derived from an EMBL/GenBank/DDBJ whole genome shotgun (WGS) entry which is preliminary data.</text>
</comment>
<evidence type="ECO:0000313" key="3">
    <source>
        <dbReference type="EMBL" id="NKE72698.1"/>
    </source>
</evidence>
<dbReference type="RefSeq" id="WP_168062641.1">
    <property type="nucleotide sequence ID" value="NZ_VTOW01000004.1"/>
</dbReference>
<evidence type="ECO:0000313" key="4">
    <source>
        <dbReference type="Proteomes" id="UP000534783"/>
    </source>
</evidence>
<evidence type="ECO:0000256" key="2">
    <source>
        <dbReference type="SAM" id="Phobius"/>
    </source>
</evidence>
<keyword evidence="2" id="KW-1133">Transmembrane helix</keyword>
<dbReference type="EMBL" id="VTOW01000004">
    <property type="protein sequence ID" value="NKE72698.1"/>
    <property type="molecule type" value="Genomic_DNA"/>
</dbReference>
<feature type="compositionally biased region" description="Basic and acidic residues" evidence="1">
    <location>
        <begin position="53"/>
        <end position="69"/>
    </location>
</feature>
<protein>
    <submittedName>
        <fullName evidence="3">Uncharacterized protein</fullName>
    </submittedName>
</protein>
<keyword evidence="2" id="KW-0472">Membrane</keyword>
<reference evidence="3 4" key="1">
    <citation type="journal article" date="2020" name="Nature">
        <title>Bacterial chemolithoautotrophy via manganese oxidation.</title>
        <authorList>
            <person name="Yu H."/>
            <person name="Leadbetter J.R."/>
        </authorList>
    </citation>
    <scope>NUCLEOTIDE SEQUENCE [LARGE SCALE GENOMIC DNA]</scope>
    <source>
        <strain evidence="3 4">Mn-1</strain>
    </source>
</reference>
<keyword evidence="4" id="KW-1185">Reference proteome</keyword>
<organism evidence="3 4">
    <name type="scientific">Candidatus Manganitrophus noduliformans</name>
    <dbReference type="NCBI Taxonomy" id="2606439"/>
    <lineage>
        <taxon>Bacteria</taxon>
        <taxon>Pseudomonadati</taxon>
        <taxon>Nitrospirota</taxon>
        <taxon>Nitrospiria</taxon>
        <taxon>Candidatus Troglogloeales</taxon>
        <taxon>Candidatus Manganitrophaceae</taxon>
        <taxon>Candidatus Manganitrophus</taxon>
    </lineage>
</organism>
<feature type="transmembrane region" description="Helical" evidence="2">
    <location>
        <begin position="7"/>
        <end position="28"/>
    </location>
</feature>
<name>A0A7X6ICI4_9BACT</name>
<feature type="region of interest" description="Disordered" evidence="1">
    <location>
        <begin position="53"/>
        <end position="75"/>
    </location>
</feature>
<dbReference type="Proteomes" id="UP000534783">
    <property type="component" value="Unassembled WGS sequence"/>
</dbReference>
<feature type="transmembrane region" description="Helical" evidence="2">
    <location>
        <begin position="34"/>
        <end position="51"/>
    </location>
</feature>
<gene>
    <name evidence="3" type="ORF">MNODULE_18265</name>
</gene>
<evidence type="ECO:0000256" key="1">
    <source>
        <dbReference type="SAM" id="MobiDB-lite"/>
    </source>
</evidence>
<dbReference type="AlphaFoldDB" id="A0A7X6ICI4"/>
<accession>A0A7X6ICI4</accession>